<dbReference type="OMA" id="GAYMELP"/>
<dbReference type="Pfam" id="PF00026">
    <property type="entry name" value="Asp"/>
    <property type="match status" value="1"/>
</dbReference>
<dbReference type="AlphaFoldDB" id="M7T0M7"/>
<dbReference type="GO" id="GO:0006508">
    <property type="term" value="P:proteolysis"/>
    <property type="evidence" value="ECO:0007669"/>
    <property type="project" value="InterPro"/>
</dbReference>
<feature type="domain" description="Peptidase A1" evidence="4">
    <location>
        <begin position="1"/>
        <end position="260"/>
    </location>
</feature>
<dbReference type="EMBL" id="KB705455">
    <property type="protein sequence ID" value="EMR72464.1"/>
    <property type="molecule type" value="Genomic_DNA"/>
</dbReference>
<dbReference type="OrthoDB" id="771136at2759"/>
<proteinExistence type="inferred from homology"/>
<feature type="region of interest" description="Disordered" evidence="2">
    <location>
        <begin position="322"/>
        <end position="348"/>
    </location>
</feature>
<dbReference type="KEGG" id="ela:UCREL1_491"/>
<dbReference type="PANTHER" id="PTHR47966">
    <property type="entry name" value="BETA-SITE APP-CLEAVING ENZYME, ISOFORM A-RELATED"/>
    <property type="match status" value="1"/>
</dbReference>
<name>M7T0M7_EUTLA</name>
<evidence type="ECO:0000256" key="2">
    <source>
        <dbReference type="SAM" id="MobiDB-lite"/>
    </source>
</evidence>
<evidence type="ECO:0000259" key="4">
    <source>
        <dbReference type="PROSITE" id="PS51767"/>
    </source>
</evidence>
<comment type="similarity">
    <text evidence="1">Belongs to the peptidase A1 family.</text>
</comment>
<keyword evidence="6" id="KW-1185">Reference proteome</keyword>
<evidence type="ECO:0000313" key="6">
    <source>
        <dbReference type="Proteomes" id="UP000012174"/>
    </source>
</evidence>
<protein>
    <submittedName>
        <fullName evidence="5">Putative aspartic-type endopeptidase protein</fullName>
    </submittedName>
</protein>
<evidence type="ECO:0000256" key="1">
    <source>
        <dbReference type="ARBA" id="ARBA00007447"/>
    </source>
</evidence>
<dbReference type="eggNOG" id="KOG1339">
    <property type="taxonomic scope" value="Eukaryota"/>
</dbReference>
<keyword evidence="3" id="KW-0472">Membrane</keyword>
<dbReference type="Gene3D" id="2.40.70.10">
    <property type="entry name" value="Acid Proteases"/>
    <property type="match status" value="2"/>
</dbReference>
<evidence type="ECO:0000313" key="5">
    <source>
        <dbReference type="EMBL" id="EMR72464.1"/>
    </source>
</evidence>
<dbReference type="GO" id="GO:0004190">
    <property type="term" value="F:aspartic-type endopeptidase activity"/>
    <property type="evidence" value="ECO:0007669"/>
    <property type="project" value="InterPro"/>
</dbReference>
<dbReference type="SUPFAM" id="SSF50630">
    <property type="entry name" value="Acid proteases"/>
    <property type="match status" value="1"/>
</dbReference>
<keyword evidence="3" id="KW-0812">Transmembrane</keyword>
<dbReference type="HOGENOM" id="CLU_582693_0_0_1"/>
<dbReference type="PRINTS" id="PR00792">
    <property type="entry name" value="PEPSIN"/>
</dbReference>
<dbReference type="InterPro" id="IPR001461">
    <property type="entry name" value="Aspartic_peptidase_A1"/>
</dbReference>
<accession>M7T0M7</accession>
<dbReference type="Proteomes" id="UP000012174">
    <property type="component" value="Unassembled WGS sequence"/>
</dbReference>
<evidence type="ECO:0000256" key="3">
    <source>
        <dbReference type="SAM" id="Phobius"/>
    </source>
</evidence>
<feature type="transmembrane region" description="Helical" evidence="3">
    <location>
        <begin position="351"/>
        <end position="374"/>
    </location>
</feature>
<dbReference type="PANTHER" id="PTHR47966:SF73">
    <property type="entry name" value="PEPTIDASE A1 DOMAIN-CONTAINING PROTEIN"/>
    <property type="match status" value="1"/>
</dbReference>
<gene>
    <name evidence="5" type="ORF">UCREL1_491</name>
</gene>
<dbReference type="PROSITE" id="PS51767">
    <property type="entry name" value="PEPTIDASE_A1"/>
    <property type="match status" value="1"/>
</dbReference>
<organism evidence="5 6">
    <name type="scientific">Eutypa lata (strain UCR-EL1)</name>
    <name type="common">Grapevine dieback disease fungus</name>
    <name type="synonym">Eutypa armeniacae</name>
    <dbReference type="NCBI Taxonomy" id="1287681"/>
    <lineage>
        <taxon>Eukaryota</taxon>
        <taxon>Fungi</taxon>
        <taxon>Dikarya</taxon>
        <taxon>Ascomycota</taxon>
        <taxon>Pezizomycotina</taxon>
        <taxon>Sordariomycetes</taxon>
        <taxon>Xylariomycetidae</taxon>
        <taxon>Xylariales</taxon>
        <taxon>Diatrypaceae</taxon>
        <taxon>Eutypa</taxon>
    </lineage>
</organism>
<dbReference type="InterPro" id="IPR033121">
    <property type="entry name" value="PEPTIDASE_A1"/>
</dbReference>
<reference evidence="6" key="1">
    <citation type="journal article" date="2013" name="Genome Announc.">
        <title>Draft genome sequence of the grapevine dieback fungus Eutypa lata UCR-EL1.</title>
        <authorList>
            <person name="Blanco-Ulate B."/>
            <person name="Rolshausen P.E."/>
            <person name="Cantu D."/>
        </authorList>
    </citation>
    <scope>NUCLEOTIDE SEQUENCE [LARGE SCALE GENOMIC DNA]</scope>
    <source>
        <strain evidence="6">UCR-EL1</strain>
    </source>
</reference>
<keyword evidence="3" id="KW-1133">Transmembrane helix</keyword>
<feature type="compositionally biased region" description="Polar residues" evidence="2">
    <location>
        <begin position="333"/>
        <end position="348"/>
    </location>
</feature>
<sequence length="469" mass="49030">MTDFSTLAVPGTTGIWFTDLLNVGDLSEVNLTMGLAYELVNPWGVLGLQFKPPASNESVWGVMTQLVYQGAGVTNAYSLSLGDVDASNGSILFGAIDTERYTGDLLSLDCYYTGGDDYRTVVTLASVQANSSSGLDTLAGGLPVSTGIWVGRPALNVPSELAFNMWEVAGAEYWSDLGAPTVPCSMKESEGSFTFRLASDEGPAVSVPMRSLVAPPSGLGDNCLFLVYNETNPRNYYLGEAFLQNVYAVFDLANMKFAVATPNPESTATNIVAFAGVSAPIPSTVAVSSQLTRAVSTTGSVTELPTTTGSFSAAAGFQSTSATSGITAADTPTGESTSEQDESNGTTNTTAIGVGVGVGVGGAALVAIGVVFFLMRRRSQKAAEPTYDSSATVGSPANGYPAPEPVKYFTELEPQNGLAELPPDGRPVEMSGTPYQQYQGGGAYMELPASDMTYYPNQATHDVNAWNQR</sequence>
<dbReference type="InterPro" id="IPR021109">
    <property type="entry name" value="Peptidase_aspartic_dom_sf"/>
</dbReference>